<gene>
    <name evidence="3" type="ORF">Z520_02861</name>
</gene>
<name>A0A0D2KWW1_9EURO</name>
<dbReference type="VEuPathDB" id="FungiDB:Z520_02861"/>
<dbReference type="GO" id="GO:0016787">
    <property type="term" value="F:hydrolase activity"/>
    <property type="evidence" value="ECO:0007669"/>
    <property type="project" value="UniProtKB-KW"/>
</dbReference>
<dbReference type="InterPro" id="IPR029058">
    <property type="entry name" value="AB_hydrolase_fold"/>
</dbReference>
<sequence length="356" mass="40259">MMKLLLMLLKHPLRGLIFSYSFLVQVLLLLLRRALLPHFPVYQSLRIQLQRAYLGSASLTFPDLTHRLPVGRLSLRRARKIDESVPAYLIPGSRELAEFAVPTPTRQQCLVLYAHGGGYARGEARMYINYMERWIREAFKENLELMFLSVEYPLSVKESHPAQKNAFLQVYKYALDQNIRPERIVFMGDSAGGSLSLLAELDLKTLNLPQPAATVLISPWLDMNCKVYQGGNGAVETDYFMIANEAVPALAKLFVGGVPPDSPEVNPLHHRPEALEGLSPQLIFTGGAEFARYDSEKWAELCRAAGVECKLIIEWAQLHIYAVGSKWTEPAVRRKTDGIIMQWIKDHVARVKGDDW</sequence>
<proteinExistence type="predicted"/>
<dbReference type="PANTHER" id="PTHR48081:SF8">
    <property type="entry name" value="ALPHA_BETA HYDROLASE FOLD-3 DOMAIN-CONTAINING PROTEIN-RELATED"/>
    <property type="match status" value="1"/>
</dbReference>
<reference evidence="3 4" key="1">
    <citation type="submission" date="2015-01" db="EMBL/GenBank/DDBJ databases">
        <title>The Genome Sequence of Fonsecaea multimorphosa CBS 102226.</title>
        <authorList>
            <consortium name="The Broad Institute Genomics Platform"/>
            <person name="Cuomo C."/>
            <person name="de Hoog S."/>
            <person name="Gorbushina A."/>
            <person name="Stielow B."/>
            <person name="Teixiera M."/>
            <person name="Abouelleil A."/>
            <person name="Chapman S.B."/>
            <person name="Priest M."/>
            <person name="Young S.K."/>
            <person name="Wortman J."/>
            <person name="Nusbaum C."/>
            <person name="Birren B."/>
        </authorList>
    </citation>
    <scope>NUCLEOTIDE SEQUENCE [LARGE SCALE GENOMIC DNA]</scope>
    <source>
        <strain evidence="3 4">CBS 102226</strain>
    </source>
</reference>
<accession>A0A0D2KWW1</accession>
<dbReference type="Gene3D" id="3.40.50.1820">
    <property type="entry name" value="alpha/beta hydrolase"/>
    <property type="match status" value="1"/>
</dbReference>
<dbReference type="STRING" id="1442371.A0A0D2KWW1"/>
<organism evidence="3 4">
    <name type="scientific">Fonsecaea multimorphosa CBS 102226</name>
    <dbReference type="NCBI Taxonomy" id="1442371"/>
    <lineage>
        <taxon>Eukaryota</taxon>
        <taxon>Fungi</taxon>
        <taxon>Dikarya</taxon>
        <taxon>Ascomycota</taxon>
        <taxon>Pezizomycotina</taxon>
        <taxon>Eurotiomycetes</taxon>
        <taxon>Chaetothyriomycetidae</taxon>
        <taxon>Chaetothyriales</taxon>
        <taxon>Herpotrichiellaceae</taxon>
        <taxon>Fonsecaea</taxon>
    </lineage>
</organism>
<evidence type="ECO:0000313" key="3">
    <source>
        <dbReference type="EMBL" id="KIY01309.1"/>
    </source>
</evidence>
<dbReference type="RefSeq" id="XP_016635431.1">
    <property type="nucleotide sequence ID" value="XM_016773374.1"/>
</dbReference>
<dbReference type="GeneID" id="27708607"/>
<dbReference type="PANTHER" id="PTHR48081">
    <property type="entry name" value="AB HYDROLASE SUPERFAMILY PROTEIN C4A8.06C"/>
    <property type="match status" value="1"/>
</dbReference>
<feature type="domain" description="Alpha/beta hydrolase fold-3" evidence="2">
    <location>
        <begin position="111"/>
        <end position="321"/>
    </location>
</feature>
<evidence type="ECO:0000256" key="1">
    <source>
        <dbReference type="ARBA" id="ARBA00022801"/>
    </source>
</evidence>
<dbReference type="Pfam" id="PF07859">
    <property type="entry name" value="Abhydrolase_3"/>
    <property type="match status" value="1"/>
</dbReference>
<evidence type="ECO:0000313" key="4">
    <source>
        <dbReference type="Proteomes" id="UP000053411"/>
    </source>
</evidence>
<protein>
    <recommendedName>
        <fullName evidence="2">Alpha/beta hydrolase fold-3 domain-containing protein</fullName>
    </recommendedName>
</protein>
<dbReference type="InterPro" id="IPR013094">
    <property type="entry name" value="AB_hydrolase_3"/>
</dbReference>
<dbReference type="EMBL" id="KN848065">
    <property type="protein sequence ID" value="KIY01309.1"/>
    <property type="molecule type" value="Genomic_DNA"/>
</dbReference>
<dbReference type="Proteomes" id="UP000053411">
    <property type="component" value="Unassembled WGS sequence"/>
</dbReference>
<dbReference type="InterPro" id="IPR050300">
    <property type="entry name" value="GDXG_lipolytic_enzyme"/>
</dbReference>
<evidence type="ECO:0000259" key="2">
    <source>
        <dbReference type="Pfam" id="PF07859"/>
    </source>
</evidence>
<keyword evidence="4" id="KW-1185">Reference proteome</keyword>
<dbReference type="AlphaFoldDB" id="A0A0D2KWW1"/>
<dbReference type="SUPFAM" id="SSF53474">
    <property type="entry name" value="alpha/beta-Hydrolases"/>
    <property type="match status" value="1"/>
</dbReference>
<dbReference type="OrthoDB" id="2152029at2759"/>
<keyword evidence="1" id="KW-0378">Hydrolase</keyword>